<protein>
    <submittedName>
        <fullName evidence="2">Uncharacterized protein</fullName>
    </submittedName>
</protein>
<reference evidence="2" key="1">
    <citation type="submission" date="2023-11" db="EMBL/GenBank/DDBJ databases">
        <title>Characterization of a newly isolated phage infecting non-aureus staphylococci isolated from bovine mastitis.</title>
        <authorList>
            <person name="Wanecka A."/>
            <person name="Marynowska M."/>
            <person name="Wesolowski W."/>
            <person name="Bloch S."/>
            <person name="Nejman-Falenczyk B."/>
            <person name="Neumann J."/>
            <person name="Krol J."/>
            <person name="Florek M."/>
            <person name="Ulanicki K."/>
            <person name="Napierala A."/>
            <person name="Twardon J."/>
            <person name="Wolska B."/>
            <person name="Porebska J."/>
            <person name="Ziubrzycka A."/>
            <person name="Czeretowicz I."/>
            <person name="Benisz M."/>
        </authorList>
    </citation>
    <scope>NUCLEOTIDE SEQUENCE</scope>
</reference>
<dbReference type="EMBL" id="OR885926">
    <property type="protein sequence ID" value="WVX90629.1"/>
    <property type="molecule type" value="Genomic_DNA"/>
</dbReference>
<evidence type="ECO:0000313" key="1">
    <source>
        <dbReference type="EMBL" id="WVX90629.1"/>
    </source>
</evidence>
<evidence type="ECO:0000313" key="2">
    <source>
        <dbReference type="EMBL" id="WVX90860.1"/>
    </source>
</evidence>
<organism evidence="2">
    <name type="scientific">Staphylococcus phage 184DA</name>
    <dbReference type="NCBI Taxonomy" id="3110532"/>
    <lineage>
        <taxon>Viruses</taxon>
        <taxon>Duplodnaviria</taxon>
        <taxon>Heunggongvirae</taxon>
        <taxon>Uroviricota</taxon>
        <taxon>Caudoviricetes</taxon>
    </lineage>
</organism>
<sequence>MNFLTRNNENYLGNSCFKNKELLTIYFISYKKRD</sequence>
<name>A0AAU6MXS1_9CAUD</name>
<gene>
    <name evidence="1" type="ORF">184DA_23</name>
    <name evidence="2" type="ORF">184DA_256</name>
</gene>
<proteinExistence type="predicted"/>
<accession>A0AAU6MXS1</accession>
<dbReference type="EMBL" id="OR885926">
    <property type="protein sequence ID" value="WVX90860.1"/>
    <property type="molecule type" value="Genomic_DNA"/>
</dbReference>